<dbReference type="HOGENOM" id="CLU_2873707_0_0_1"/>
<keyword evidence="2" id="KW-1185">Reference proteome</keyword>
<reference evidence="2" key="1">
    <citation type="submission" date="2013-02" db="EMBL/GenBank/DDBJ databases">
        <authorList>
            <consortium name="The Broad Institute Genome Sequencing Platform"/>
            <person name="Cuomo C."/>
            <person name="Becnel J."/>
            <person name="Sanscrainte N."/>
            <person name="Walker B."/>
            <person name="Young S.K."/>
            <person name="Zeng Q."/>
            <person name="Gargeya S."/>
            <person name="Fitzgerald M."/>
            <person name="Haas B."/>
            <person name="Abouelleil A."/>
            <person name="Alvarado L."/>
            <person name="Arachchi H.M."/>
            <person name="Berlin A.M."/>
            <person name="Chapman S.B."/>
            <person name="Dewar J."/>
            <person name="Goldberg J."/>
            <person name="Griggs A."/>
            <person name="Gujja S."/>
            <person name="Hansen M."/>
            <person name="Howarth C."/>
            <person name="Imamovic A."/>
            <person name="Larimer J."/>
            <person name="McCowan C."/>
            <person name="Murphy C."/>
            <person name="Neiman D."/>
            <person name="Pearson M."/>
            <person name="Priest M."/>
            <person name="Roberts A."/>
            <person name="Saif S."/>
            <person name="Shea T."/>
            <person name="Sisk P."/>
            <person name="Sykes S."/>
            <person name="Wortman J."/>
            <person name="Nusbaum C."/>
            <person name="Birren B."/>
        </authorList>
    </citation>
    <scope>NUCLEOTIDE SEQUENCE [LARGE SCALE GENOMIC DNA]</scope>
    <source>
        <strain evidence="2">PRA339</strain>
    </source>
</reference>
<dbReference type="EMBL" id="KK365131">
    <property type="protein sequence ID" value="KCZ82309.1"/>
    <property type="molecule type" value="Genomic_DNA"/>
</dbReference>
<organism evidence="1 2">
    <name type="scientific">Anncaliia algerae PRA339</name>
    <dbReference type="NCBI Taxonomy" id="1288291"/>
    <lineage>
        <taxon>Eukaryota</taxon>
        <taxon>Fungi</taxon>
        <taxon>Fungi incertae sedis</taxon>
        <taxon>Microsporidia</taxon>
        <taxon>Tubulinosematoidea</taxon>
        <taxon>Tubulinosematidae</taxon>
        <taxon>Anncaliia</taxon>
    </lineage>
</organism>
<sequence length="64" mass="7305">MKIPKRIEKSSDNTLSKKDAKNMLIILDKINYKEDIADLKIIKCKEKLNILVSNGKTLLFSIGK</sequence>
<evidence type="ECO:0000313" key="1">
    <source>
        <dbReference type="EMBL" id="KCZ82309.1"/>
    </source>
</evidence>
<dbReference type="OrthoDB" id="2195518at2759"/>
<protein>
    <submittedName>
        <fullName evidence="1">Uncharacterized protein</fullName>
    </submittedName>
</protein>
<feature type="non-terminal residue" evidence="1">
    <location>
        <position position="64"/>
    </location>
</feature>
<evidence type="ECO:0000313" key="2">
    <source>
        <dbReference type="Proteomes" id="UP000030655"/>
    </source>
</evidence>
<dbReference type="Proteomes" id="UP000030655">
    <property type="component" value="Unassembled WGS sequence"/>
</dbReference>
<name>A0A059F5M9_9MICR</name>
<gene>
    <name evidence="1" type="ORF">H312_00332</name>
</gene>
<dbReference type="VEuPathDB" id="MicrosporidiaDB:H312_00332"/>
<accession>A0A059F5M9</accession>
<reference evidence="1 2" key="2">
    <citation type="submission" date="2014-03" db="EMBL/GenBank/DDBJ databases">
        <title>The Genome Sequence of Anncaliia algerae insect isolate PRA339.</title>
        <authorList>
            <consortium name="The Broad Institute Genome Sequencing Platform"/>
            <consortium name="The Broad Institute Genome Sequencing Center for Infectious Disease"/>
            <person name="Cuomo C."/>
            <person name="Becnel J."/>
            <person name="Sanscrainte N."/>
            <person name="Walker B."/>
            <person name="Young S.K."/>
            <person name="Zeng Q."/>
            <person name="Gargeya S."/>
            <person name="Fitzgerald M."/>
            <person name="Haas B."/>
            <person name="Abouelleil A."/>
            <person name="Alvarado L."/>
            <person name="Arachchi H.M."/>
            <person name="Berlin A.M."/>
            <person name="Chapman S.B."/>
            <person name="Dewar J."/>
            <person name="Goldberg J."/>
            <person name="Griggs A."/>
            <person name="Gujja S."/>
            <person name="Hansen M."/>
            <person name="Howarth C."/>
            <person name="Imamovic A."/>
            <person name="Larimer J."/>
            <person name="McCowan C."/>
            <person name="Murphy C."/>
            <person name="Neiman D."/>
            <person name="Pearson M."/>
            <person name="Priest M."/>
            <person name="Roberts A."/>
            <person name="Saif S."/>
            <person name="Shea T."/>
            <person name="Sisk P."/>
            <person name="Sykes S."/>
            <person name="Wortman J."/>
            <person name="Nusbaum C."/>
            <person name="Birren B."/>
        </authorList>
    </citation>
    <scope>NUCLEOTIDE SEQUENCE [LARGE SCALE GENOMIC DNA]</scope>
    <source>
        <strain evidence="1 2">PRA339</strain>
    </source>
</reference>
<proteinExistence type="predicted"/>
<dbReference type="AlphaFoldDB" id="A0A059F5M9"/>